<dbReference type="Pfam" id="PF01613">
    <property type="entry name" value="Flavin_Reduct"/>
    <property type="match status" value="1"/>
</dbReference>
<proteinExistence type="predicted"/>
<dbReference type="InterPro" id="IPR002563">
    <property type="entry name" value="Flavin_Rdtase-like_dom"/>
</dbReference>
<dbReference type="AlphaFoldDB" id="A0A160TSU4"/>
<feature type="domain" description="Flavin reductase like" evidence="2">
    <location>
        <begin position="15"/>
        <end position="162"/>
    </location>
</feature>
<dbReference type="InterPro" id="IPR012349">
    <property type="entry name" value="Split_barrel_FMN-bd"/>
</dbReference>
<dbReference type="Gene3D" id="2.30.110.10">
    <property type="entry name" value="Electron Transport, Fmn-binding Protein, Chain A"/>
    <property type="match status" value="1"/>
</dbReference>
<dbReference type="PANTHER" id="PTHR30466:SF1">
    <property type="entry name" value="FMN REDUCTASE (NADH) RUTF"/>
    <property type="match status" value="1"/>
</dbReference>
<dbReference type="SMART" id="SM00903">
    <property type="entry name" value="Flavin_Reduct"/>
    <property type="match status" value="1"/>
</dbReference>
<dbReference type="GO" id="GO:0010181">
    <property type="term" value="F:FMN binding"/>
    <property type="evidence" value="ECO:0007669"/>
    <property type="project" value="InterPro"/>
</dbReference>
<dbReference type="EMBL" id="CZRL01000064">
    <property type="protein sequence ID" value="CUS51612.1"/>
    <property type="molecule type" value="Genomic_DNA"/>
</dbReference>
<sequence length="175" mass="18644">MTVDTVSSELFREAMSCVASAVSVVTTDGASGCAGMTVSSMCSVSDDPPSVLVCLNKASPVSEIVRTNGTMCVNVLRDNQDYVSAAFAGDYLDANVDLFVSGDWDRMATGAPALTEALVNLDCLIEGEMLYGTHHVLIGRIQNVRINVQGDPLIYVARQYRALLPFERVKSDGVG</sequence>
<accession>A0A160TSU4</accession>
<protein>
    <submittedName>
        <fullName evidence="3">Predicted flavin reductase RutF in novel pyrimidine catabolism pathway</fullName>
    </submittedName>
</protein>
<dbReference type="GO" id="GO:0042602">
    <property type="term" value="F:riboflavin reductase (NADPH) activity"/>
    <property type="evidence" value="ECO:0007669"/>
    <property type="project" value="TreeGrafter"/>
</dbReference>
<dbReference type="PANTHER" id="PTHR30466">
    <property type="entry name" value="FLAVIN REDUCTASE"/>
    <property type="match status" value="1"/>
</dbReference>
<name>A0A160TSU4_9ZZZZ</name>
<evidence type="ECO:0000256" key="1">
    <source>
        <dbReference type="ARBA" id="ARBA00023002"/>
    </source>
</evidence>
<reference evidence="3" key="1">
    <citation type="submission" date="2015-10" db="EMBL/GenBank/DDBJ databases">
        <authorList>
            <person name="Gilbert D.G."/>
        </authorList>
    </citation>
    <scope>NUCLEOTIDE SEQUENCE</scope>
</reference>
<gene>
    <name evidence="3" type="ORF">MGWOODY_XGa2379</name>
</gene>
<dbReference type="GO" id="GO:0006208">
    <property type="term" value="P:pyrimidine nucleobase catabolic process"/>
    <property type="evidence" value="ECO:0007669"/>
    <property type="project" value="TreeGrafter"/>
</dbReference>
<keyword evidence="1" id="KW-0560">Oxidoreductase</keyword>
<organism evidence="3">
    <name type="scientific">hydrothermal vent metagenome</name>
    <dbReference type="NCBI Taxonomy" id="652676"/>
    <lineage>
        <taxon>unclassified sequences</taxon>
        <taxon>metagenomes</taxon>
        <taxon>ecological metagenomes</taxon>
    </lineage>
</organism>
<evidence type="ECO:0000259" key="2">
    <source>
        <dbReference type="SMART" id="SM00903"/>
    </source>
</evidence>
<evidence type="ECO:0000313" key="3">
    <source>
        <dbReference type="EMBL" id="CUS51612.1"/>
    </source>
</evidence>
<dbReference type="SUPFAM" id="SSF50475">
    <property type="entry name" value="FMN-binding split barrel"/>
    <property type="match status" value="1"/>
</dbReference>
<dbReference type="InterPro" id="IPR050268">
    <property type="entry name" value="NADH-dep_flavin_reductase"/>
</dbReference>